<accession>A0A3S4G1S8</accession>
<reference evidence="1 2" key="1">
    <citation type="submission" date="2018-12" db="EMBL/GenBank/DDBJ databases">
        <authorList>
            <consortium name="Pathogen Informatics"/>
        </authorList>
    </citation>
    <scope>NUCLEOTIDE SEQUENCE [LARGE SCALE GENOMIC DNA]</scope>
    <source>
        <strain evidence="1 2">NCTC9419</strain>
    </source>
</reference>
<protein>
    <submittedName>
        <fullName evidence="1">Uncharacterized protein</fullName>
    </submittedName>
</protein>
<dbReference type="Proteomes" id="UP000271603">
    <property type="component" value="Chromosome"/>
</dbReference>
<organism evidence="1 2">
    <name type="scientific">Serratia rubidaea</name>
    <name type="common">Serratia marinorubra</name>
    <dbReference type="NCBI Taxonomy" id="61652"/>
    <lineage>
        <taxon>Bacteria</taxon>
        <taxon>Pseudomonadati</taxon>
        <taxon>Pseudomonadota</taxon>
        <taxon>Gammaproteobacteria</taxon>
        <taxon>Enterobacterales</taxon>
        <taxon>Yersiniaceae</taxon>
        <taxon>Serratia</taxon>
    </lineage>
</organism>
<evidence type="ECO:0000313" key="1">
    <source>
        <dbReference type="EMBL" id="VEA73392.1"/>
    </source>
</evidence>
<dbReference type="AlphaFoldDB" id="A0A3S4G1S8"/>
<name>A0A3S4G1S8_SERRU</name>
<evidence type="ECO:0000313" key="2">
    <source>
        <dbReference type="Proteomes" id="UP000271603"/>
    </source>
</evidence>
<dbReference type="EMBL" id="LR134155">
    <property type="protein sequence ID" value="VEA73392.1"/>
    <property type="molecule type" value="Genomic_DNA"/>
</dbReference>
<sequence>MKIKSCFFCKRSSPEIKLTKEHILPKWMERKIKHEKEIYFLGNHRERPLGKLEDETVRNMSGLGPFSLTVSDVCGDCNNGWLSTLESEAKPILDYLINGRNYSLTRKDTCIISRWAIKTSMVRSLTDKGINTIPPSHIEAIVNGLIPDNTMVYIGCYTNKNRYFTRHQRFMSADNDRIYITTLCINSLFIQVIGAETDKLHNTYDHNYLESLEISHGKIHPLHPLKHGGIKWPFKEKLKTGPNETSGLIGNKYFNAPLLYEDTYKIDDGLYGIDFR</sequence>
<gene>
    <name evidence="1" type="ORF">NCTC9419_05021</name>
</gene>
<proteinExistence type="predicted"/>